<reference evidence="2 3" key="1">
    <citation type="submission" date="2019-05" db="EMBL/GenBank/DDBJ databases">
        <title>Mikania micrantha, genome provides insights into the molecular mechanism of rapid growth.</title>
        <authorList>
            <person name="Liu B."/>
        </authorList>
    </citation>
    <scope>NUCLEOTIDE SEQUENCE [LARGE SCALE GENOMIC DNA]</scope>
    <source>
        <strain evidence="2">NLD-2019</strain>
        <tissue evidence="2">Leaf</tissue>
    </source>
</reference>
<evidence type="ECO:0000259" key="1">
    <source>
        <dbReference type="Pfam" id="PF23038"/>
    </source>
</evidence>
<gene>
    <name evidence="2" type="ORF">E3N88_00319</name>
</gene>
<organism evidence="2 3">
    <name type="scientific">Mikania micrantha</name>
    <name type="common">bitter vine</name>
    <dbReference type="NCBI Taxonomy" id="192012"/>
    <lineage>
        <taxon>Eukaryota</taxon>
        <taxon>Viridiplantae</taxon>
        <taxon>Streptophyta</taxon>
        <taxon>Embryophyta</taxon>
        <taxon>Tracheophyta</taxon>
        <taxon>Spermatophyta</taxon>
        <taxon>Magnoliopsida</taxon>
        <taxon>eudicotyledons</taxon>
        <taxon>Gunneridae</taxon>
        <taxon>Pentapetalae</taxon>
        <taxon>asterids</taxon>
        <taxon>campanulids</taxon>
        <taxon>Asterales</taxon>
        <taxon>Asteraceae</taxon>
        <taxon>Asteroideae</taxon>
        <taxon>Heliantheae alliance</taxon>
        <taxon>Eupatorieae</taxon>
        <taxon>Mikania</taxon>
    </lineage>
</organism>
<comment type="caution">
    <text evidence="2">The sequence shown here is derived from an EMBL/GenBank/DDBJ whole genome shotgun (WGS) entry which is preliminary data.</text>
</comment>
<protein>
    <recommendedName>
        <fullName evidence="1">Spt5 KOW domain-containing protein</fullName>
    </recommendedName>
</protein>
<evidence type="ECO:0000313" key="2">
    <source>
        <dbReference type="EMBL" id="KAD7477183.1"/>
    </source>
</evidence>
<dbReference type="InterPro" id="IPR057935">
    <property type="entry name" value="KOW_Spt5_6_plant"/>
</dbReference>
<feature type="domain" description="Spt5 KOW" evidence="1">
    <location>
        <begin position="19"/>
        <end position="69"/>
    </location>
</feature>
<evidence type="ECO:0000313" key="3">
    <source>
        <dbReference type="Proteomes" id="UP000326396"/>
    </source>
</evidence>
<dbReference type="Pfam" id="PF23038">
    <property type="entry name" value="KOW6_SPT51-2"/>
    <property type="match status" value="1"/>
</dbReference>
<proteinExistence type="predicted"/>
<dbReference type="AlphaFoldDB" id="A0A5N6PYK2"/>
<dbReference type="OrthoDB" id="28901at2759"/>
<sequence length="103" mass="10830">MLMIGGVCIVGGDHDGPWFLPGILVNVRRSGEAASLGVIREVLSDGACRVALGASGNGELITASHNEIELVMPRKAEKIVKVDDTLDVKILDMVILANVAHLS</sequence>
<accession>A0A5N6PYK2</accession>
<dbReference type="Proteomes" id="UP000326396">
    <property type="component" value="Linkage Group LG1"/>
</dbReference>
<keyword evidence="3" id="KW-1185">Reference proteome</keyword>
<name>A0A5N6PYK2_9ASTR</name>
<dbReference type="EMBL" id="SZYD01000001">
    <property type="protein sequence ID" value="KAD7477183.1"/>
    <property type="molecule type" value="Genomic_DNA"/>
</dbReference>